<dbReference type="EMBL" id="LIYD01000005">
    <property type="protein sequence ID" value="KOS06832.1"/>
    <property type="molecule type" value="Genomic_DNA"/>
</dbReference>
<accession>A0A0M9VIW9</accession>
<comment type="caution">
    <text evidence="7">The sequence shown here is derived from an EMBL/GenBank/DDBJ whole genome shotgun (WGS) entry which is preliminary data.</text>
</comment>
<dbReference type="InterPro" id="IPR002641">
    <property type="entry name" value="PNPLA_dom"/>
</dbReference>
<evidence type="ECO:0000256" key="1">
    <source>
        <dbReference type="ARBA" id="ARBA00022801"/>
    </source>
</evidence>
<gene>
    <name evidence="7" type="ORF">AM493_12950</name>
</gene>
<dbReference type="InterPro" id="IPR050301">
    <property type="entry name" value="NTE"/>
</dbReference>
<dbReference type="PANTHER" id="PTHR14226:SF76">
    <property type="entry name" value="NTE FAMILY PROTEIN RSSA"/>
    <property type="match status" value="1"/>
</dbReference>
<evidence type="ECO:0000313" key="7">
    <source>
        <dbReference type="EMBL" id="KOS06832.1"/>
    </source>
</evidence>
<feature type="active site" description="Proton acceptor" evidence="4">
    <location>
        <position position="206"/>
    </location>
</feature>
<feature type="active site" description="Nucleophile" evidence="4">
    <location>
        <position position="62"/>
    </location>
</feature>
<proteinExistence type="predicted"/>
<feature type="signal peptide" evidence="5">
    <location>
        <begin position="1"/>
        <end position="19"/>
    </location>
</feature>
<feature type="short sequence motif" description="GXGXXG" evidence="4">
    <location>
        <begin position="33"/>
        <end position="38"/>
    </location>
</feature>
<feature type="short sequence motif" description="GXSXG" evidence="4">
    <location>
        <begin position="60"/>
        <end position="64"/>
    </location>
</feature>
<dbReference type="PROSITE" id="PS51635">
    <property type="entry name" value="PNPLA"/>
    <property type="match status" value="1"/>
</dbReference>
<feature type="short sequence motif" description="DGA/G" evidence="4">
    <location>
        <begin position="206"/>
        <end position="208"/>
    </location>
</feature>
<keyword evidence="8" id="KW-1185">Reference proteome</keyword>
<keyword evidence="3 4" id="KW-0443">Lipid metabolism</keyword>
<dbReference type="SUPFAM" id="SSF52151">
    <property type="entry name" value="FabD/lysophospholipase-like"/>
    <property type="match status" value="1"/>
</dbReference>
<dbReference type="CDD" id="cd07205">
    <property type="entry name" value="Pat_PNPLA6_PNPLA7_NTE1_like"/>
    <property type="match status" value="1"/>
</dbReference>
<dbReference type="Pfam" id="PF19143">
    <property type="entry name" value="Omp85_2"/>
    <property type="match status" value="1"/>
</dbReference>
<dbReference type="Gene3D" id="3.40.1090.10">
    <property type="entry name" value="Cytosolic phospholipase A2 catalytic domain"/>
    <property type="match status" value="2"/>
</dbReference>
<dbReference type="Gene3D" id="3.10.20.310">
    <property type="entry name" value="membrane protein fhac"/>
    <property type="match status" value="1"/>
</dbReference>
<protein>
    <submittedName>
        <fullName evidence="7">Patatin</fullName>
    </submittedName>
</protein>
<evidence type="ECO:0000313" key="8">
    <source>
        <dbReference type="Proteomes" id="UP000037755"/>
    </source>
</evidence>
<evidence type="ECO:0000256" key="2">
    <source>
        <dbReference type="ARBA" id="ARBA00022963"/>
    </source>
</evidence>
<dbReference type="PATRIC" id="fig|1202724.3.peg.2683"/>
<evidence type="ECO:0000256" key="3">
    <source>
        <dbReference type="ARBA" id="ARBA00023098"/>
    </source>
</evidence>
<keyword evidence="1 4" id="KW-0378">Hydrolase</keyword>
<dbReference type="GO" id="GO:0016042">
    <property type="term" value="P:lipid catabolic process"/>
    <property type="evidence" value="ECO:0007669"/>
    <property type="project" value="UniProtKB-UniRule"/>
</dbReference>
<evidence type="ECO:0000256" key="5">
    <source>
        <dbReference type="SAM" id="SignalP"/>
    </source>
</evidence>
<dbReference type="GO" id="GO:0016787">
    <property type="term" value="F:hydrolase activity"/>
    <property type="evidence" value="ECO:0007669"/>
    <property type="project" value="UniProtKB-UniRule"/>
</dbReference>
<dbReference type="STRING" id="1202724.AM493_12950"/>
<keyword evidence="2 4" id="KW-0442">Lipid degradation</keyword>
<evidence type="ECO:0000256" key="4">
    <source>
        <dbReference type="PROSITE-ProRule" id="PRU01161"/>
    </source>
</evidence>
<dbReference type="InterPro" id="IPR043864">
    <property type="entry name" value="Omp85-like_dom"/>
</dbReference>
<keyword evidence="5" id="KW-0732">Signal</keyword>
<dbReference type="InterPro" id="IPR016035">
    <property type="entry name" value="Acyl_Trfase/lysoPLipase"/>
</dbReference>
<reference evidence="7 8" key="1">
    <citation type="submission" date="2015-08" db="EMBL/GenBank/DDBJ databases">
        <title>Whole genome sequence of Flavobacterium akiainvivens IK-1T, from decaying Wikstroemia oahuensis, an endemic Hawaiian shrub.</title>
        <authorList>
            <person name="Wan X."/>
            <person name="Hou S."/>
            <person name="Saito J."/>
            <person name="Donachie S."/>
        </authorList>
    </citation>
    <scope>NUCLEOTIDE SEQUENCE [LARGE SCALE GENOMIC DNA]</scope>
    <source>
        <strain evidence="7 8">IK-1</strain>
    </source>
</reference>
<organism evidence="7 8">
    <name type="scientific">Flavobacterium akiainvivens</name>
    <dbReference type="NCBI Taxonomy" id="1202724"/>
    <lineage>
        <taxon>Bacteria</taxon>
        <taxon>Pseudomonadati</taxon>
        <taxon>Bacteroidota</taxon>
        <taxon>Flavobacteriia</taxon>
        <taxon>Flavobacteriales</taxon>
        <taxon>Flavobacteriaceae</taxon>
        <taxon>Flavobacterium</taxon>
    </lineage>
</organism>
<dbReference type="PANTHER" id="PTHR14226">
    <property type="entry name" value="NEUROPATHY TARGET ESTERASE/SWISS CHEESE D.MELANOGASTER"/>
    <property type="match status" value="1"/>
</dbReference>
<dbReference type="Proteomes" id="UP000037755">
    <property type="component" value="Unassembled WGS sequence"/>
</dbReference>
<name>A0A0M9VIW9_9FLAO</name>
<sequence>MKKLPLLIFCLFLTGMLMAQETKKPKIGVVLSGGGAKGLAHIGVLKVLEEAGVQIDYIGGTSMGAIVGGLYASGYSANELDSIFRSLDADALLRDFTPRDSKNFFEKRNDEMYALQLPFKNFKISIPTAFSKGLYNYTMVNRLTEPVRHIRDFNKLPIPFVCIATDIETGQEVVLRSGVLPDAILASGAFPSLYAPVEIEGHLLIDGGVSNNYPIEEVRKMGADIIIGIDVQDPLKTRDQIKGATGILVQINNYQMIQKMEAKRKATDIYIKPDISGFTVVSFDDGEAIIAKGEEAGHKAIDKLLPLGTGHRIERKPIVVPDSLHVDEIRINGIKNYTRSYVIGKLNFKPGTKVSYQDFNKGITSLNATQNFDAINYCFDKGENGEILTLTLKENPINRYLKFGLHYDGLYKSAVLVNFTQKKLFLRNDVASLDVMLGDNFRYNLDYYIDNGFHISYGFKSYFYAFNRNVSADYTVGELGEILGVQSVNVDYSDFTNQLYIQTIFAQRFLLGGGAEYKHLKIESQTIPGIDPKFDDSDYVSAYGYLKFDSYDDKFFPSEGYYFSGEAKAFLFSSDYTNEFENFTQISGAIGTAQTLYKGLTVKLESETGFMLGENTVPTFDFILGGYGYHPINGLRHFYGYDFVSLSGNSYIKGTITLDYEFARKNHVNFTANYANVGTDLYEEGKLFSIPQYSGYAVGYGMETIIGPLELKHSWNPENGKHYTWFSVGFWF</sequence>
<evidence type="ECO:0000259" key="6">
    <source>
        <dbReference type="PROSITE" id="PS51635"/>
    </source>
</evidence>
<feature type="chain" id="PRO_5005839286" evidence="5">
    <location>
        <begin position="20"/>
        <end position="732"/>
    </location>
</feature>
<dbReference type="RefSeq" id="WP_054408454.1">
    <property type="nucleotide sequence ID" value="NZ_FOYA01000021.1"/>
</dbReference>
<feature type="domain" description="PNPLA" evidence="6">
    <location>
        <begin position="29"/>
        <end position="219"/>
    </location>
</feature>
<dbReference type="OrthoDB" id="9770965at2"/>
<dbReference type="AlphaFoldDB" id="A0A0M9VIW9"/>
<dbReference type="Pfam" id="PF01734">
    <property type="entry name" value="Patatin"/>
    <property type="match status" value="1"/>
</dbReference>